<dbReference type="Pfam" id="PF05670">
    <property type="entry name" value="NFACT-R_1"/>
    <property type="match status" value="1"/>
</dbReference>
<feature type="domain" description="NFACT RNA-binding" evidence="1">
    <location>
        <begin position="461"/>
        <end position="544"/>
    </location>
</feature>
<dbReference type="Pfam" id="PF05833">
    <property type="entry name" value="NFACT_N"/>
    <property type="match status" value="1"/>
</dbReference>
<name>A0ABM7HC02_9FIRM</name>
<dbReference type="Proteomes" id="UP000509249">
    <property type="component" value="Chromosome"/>
</dbReference>
<dbReference type="InterPro" id="IPR008532">
    <property type="entry name" value="NFACT_RNA-bd"/>
</dbReference>
<dbReference type="PANTHER" id="PTHR15239">
    <property type="entry name" value="NUCLEAR EXPORT MEDIATOR FACTOR NEMF"/>
    <property type="match status" value="1"/>
</dbReference>
<accession>A0ABM7HC02</accession>
<evidence type="ECO:0000259" key="1">
    <source>
        <dbReference type="Pfam" id="PF05670"/>
    </source>
</evidence>
<dbReference type="InterPro" id="IPR051608">
    <property type="entry name" value="RQC_Subunit_NEMF"/>
</dbReference>
<reference evidence="2 3" key="1">
    <citation type="journal article" date="2020" name="Int. J. Syst. Evol. Microbiol.">
        <title>Veillonella nakazawae sp. nov., an anaerobic gram-negative coccus isolated from the oral cavity of Japanese children.</title>
        <authorList>
            <person name="Mashima I."/>
            <person name="Theodorea C.F."/>
            <person name="Djais A.A."/>
            <person name="Kunihiro T."/>
            <person name="Kawamura Y."/>
            <person name="Otomo M."/>
            <person name="Saitoh M."/>
            <person name="Tamai R."/>
            <person name="Kiyoura Y."/>
        </authorList>
    </citation>
    <scope>NUCLEOTIDE SEQUENCE [LARGE SCALE GENOMIC DNA]</scope>
    <source>
        <strain evidence="2 3">T1-7</strain>
    </source>
</reference>
<evidence type="ECO:0000313" key="3">
    <source>
        <dbReference type="Proteomes" id="UP000509249"/>
    </source>
</evidence>
<keyword evidence="3" id="KW-1185">Reference proteome</keyword>
<gene>
    <name evidence="2" type="ORF">VEIT17_09900</name>
</gene>
<dbReference type="Gene3D" id="2.30.310.10">
    <property type="entry name" value="ibrinogen binding protein from staphylococcus aureus domain"/>
    <property type="match status" value="1"/>
</dbReference>
<organism evidence="2 3">
    <name type="scientific">Veillonella nakazawae</name>
    <dbReference type="NCBI Taxonomy" id="2682456"/>
    <lineage>
        <taxon>Bacteria</taxon>
        <taxon>Bacillati</taxon>
        <taxon>Bacillota</taxon>
        <taxon>Negativicutes</taxon>
        <taxon>Veillonellales</taxon>
        <taxon>Veillonellaceae</taxon>
        <taxon>Veillonella</taxon>
    </lineage>
</organism>
<sequence>MNLDGLTMSVLAKELNERLQTGQIQKLYQIDKTTLLFKIRALNEDQSLVITVGATPAMYLSKPLQDLPKEPSSLCMFLRKHIEGSRIVKVEQINGDRIMCIQTDKLEMDGSITSTFIYVELMGKYSNCIFVQDGVILESLIHVSPLMNRERSISPKLHYELPPNANRVSLMDFDYDEIKNLLTSFGDGTVQQSIRAIFNGFGKPLLDEVLLTANLSGNEIISDLISTQVDALAKALYELKIKLNESNGLLTLINDNNKKAHATFILQNYKVLKEYSTISEALEESIHNTKSIHTADKELEKILTAAIKKEEVRHQKIKDELDDTNKMDTYKLYGDILMINAHLQVQYEPSIQLPNLLSEDGELLTIPLKPNLTIVENGQWYYKLYTKLKNRMVSGEYQLNASTTKLEYLKSILYSISLATTRESLEEIRKECMDAGIIKKSKKPLSYKLGKSNYIHLTIDEGEIFIGRNNQQNEYLTHRFAKPTDIWFHTQDIQGSHLILRLNVEPDDMILSKVAQYAAYFSKARETSKVPVDYTYIKNIKKPPGSPLGFVIFNTHQTMIVEPKKPDNYNE</sequence>
<proteinExistence type="predicted"/>
<protein>
    <recommendedName>
        <fullName evidence="1">NFACT RNA-binding domain-containing protein</fullName>
    </recommendedName>
</protein>
<dbReference type="PANTHER" id="PTHR15239:SF6">
    <property type="entry name" value="RIBOSOME QUALITY CONTROL COMPLEX SUBUNIT NEMF"/>
    <property type="match status" value="1"/>
</dbReference>
<evidence type="ECO:0000313" key="2">
    <source>
        <dbReference type="EMBL" id="BBU34544.1"/>
    </source>
</evidence>
<dbReference type="EMBL" id="AP022321">
    <property type="protein sequence ID" value="BBU34544.1"/>
    <property type="molecule type" value="Genomic_DNA"/>
</dbReference>
<dbReference type="RefSeq" id="WP_178885051.1">
    <property type="nucleotide sequence ID" value="NZ_AP022321.1"/>
</dbReference>